<keyword evidence="1" id="KW-1133">Transmembrane helix</keyword>
<proteinExistence type="predicted"/>
<dbReference type="Proteomes" id="UP000583800">
    <property type="component" value="Unassembled WGS sequence"/>
</dbReference>
<dbReference type="RefSeq" id="WP_185083822.1">
    <property type="nucleotide sequence ID" value="NZ_JACHJB010000001.1"/>
</dbReference>
<comment type="caution">
    <text evidence="2">The sequence shown here is derived from an EMBL/GenBank/DDBJ whole genome shotgun (WGS) entry which is preliminary data.</text>
</comment>
<sequence length="50" mass="5568">MELAFMIAMGAVIGSLLTIAVVALVLSGIRGNEWPVLRRKRTVYRGFHPR</sequence>
<evidence type="ECO:0000313" key="2">
    <source>
        <dbReference type="EMBL" id="MBB6345951.1"/>
    </source>
</evidence>
<keyword evidence="1" id="KW-0472">Membrane</keyword>
<accession>A0A7X0EYR2</accession>
<evidence type="ECO:0000313" key="3">
    <source>
        <dbReference type="Proteomes" id="UP000583800"/>
    </source>
</evidence>
<gene>
    <name evidence="2" type="ORF">FHU36_002460</name>
</gene>
<organism evidence="2 3">
    <name type="scientific">Nonomuraea muscovyensis</name>
    <dbReference type="NCBI Taxonomy" id="1124761"/>
    <lineage>
        <taxon>Bacteria</taxon>
        <taxon>Bacillati</taxon>
        <taxon>Actinomycetota</taxon>
        <taxon>Actinomycetes</taxon>
        <taxon>Streptosporangiales</taxon>
        <taxon>Streptosporangiaceae</taxon>
        <taxon>Nonomuraea</taxon>
    </lineage>
</organism>
<keyword evidence="3" id="KW-1185">Reference proteome</keyword>
<reference evidence="2 3" key="1">
    <citation type="submission" date="2020-08" db="EMBL/GenBank/DDBJ databases">
        <title>Sequencing the genomes of 1000 actinobacteria strains.</title>
        <authorList>
            <person name="Klenk H.-P."/>
        </authorList>
    </citation>
    <scope>NUCLEOTIDE SEQUENCE [LARGE SCALE GENOMIC DNA]</scope>
    <source>
        <strain evidence="2 3">DSM 45913</strain>
    </source>
</reference>
<dbReference type="AlphaFoldDB" id="A0A7X0EYR2"/>
<keyword evidence="1" id="KW-0812">Transmembrane</keyword>
<protein>
    <submittedName>
        <fullName evidence="2">UPF0716 family protein affecting phage T7 exclusion</fullName>
    </submittedName>
</protein>
<evidence type="ECO:0000256" key="1">
    <source>
        <dbReference type="SAM" id="Phobius"/>
    </source>
</evidence>
<dbReference type="EMBL" id="JACHJB010000001">
    <property type="protein sequence ID" value="MBB6345951.1"/>
    <property type="molecule type" value="Genomic_DNA"/>
</dbReference>
<name>A0A7X0EYR2_9ACTN</name>
<feature type="transmembrane region" description="Helical" evidence="1">
    <location>
        <begin position="6"/>
        <end position="29"/>
    </location>
</feature>